<feature type="compositionally biased region" description="Basic and acidic residues" evidence="1">
    <location>
        <begin position="99"/>
        <end position="110"/>
    </location>
</feature>
<dbReference type="Proteomes" id="UP001516400">
    <property type="component" value="Unassembled WGS sequence"/>
</dbReference>
<gene>
    <name evidence="2" type="ORF">HHI36_010797</name>
</gene>
<evidence type="ECO:0000313" key="3">
    <source>
        <dbReference type="Proteomes" id="UP001516400"/>
    </source>
</evidence>
<sequence>MSFCQNNTINPTVSLRESENVYNIGGYGHTSDLEQHPDSNDEPAFMGSRDQVILNRCTNSSPIESSPNVEIVTPEMARPFPKAPPRKKKATLNQKLLKIKQDPKLKDAQKENVPGKPEGKKTLNTEQRSEQKLQRKKTGKSNENKNVNDESETEYEDENVLYDDSSSNSDFAETPEVNDRWYCFVCEPEEIMTMRLWRS</sequence>
<feature type="region of interest" description="Disordered" evidence="1">
    <location>
        <begin position="58"/>
        <end position="174"/>
    </location>
</feature>
<feature type="compositionally biased region" description="Acidic residues" evidence="1">
    <location>
        <begin position="149"/>
        <end position="161"/>
    </location>
</feature>
<feature type="compositionally biased region" description="Polar residues" evidence="1">
    <location>
        <begin position="58"/>
        <end position="68"/>
    </location>
</feature>
<feature type="compositionally biased region" description="Basic and acidic residues" evidence="1">
    <location>
        <begin position="117"/>
        <end position="133"/>
    </location>
</feature>
<evidence type="ECO:0000256" key="1">
    <source>
        <dbReference type="SAM" id="MobiDB-lite"/>
    </source>
</evidence>
<keyword evidence="3" id="KW-1185">Reference proteome</keyword>
<organism evidence="2 3">
    <name type="scientific">Cryptolaemus montrouzieri</name>
    <dbReference type="NCBI Taxonomy" id="559131"/>
    <lineage>
        <taxon>Eukaryota</taxon>
        <taxon>Metazoa</taxon>
        <taxon>Ecdysozoa</taxon>
        <taxon>Arthropoda</taxon>
        <taxon>Hexapoda</taxon>
        <taxon>Insecta</taxon>
        <taxon>Pterygota</taxon>
        <taxon>Neoptera</taxon>
        <taxon>Endopterygota</taxon>
        <taxon>Coleoptera</taxon>
        <taxon>Polyphaga</taxon>
        <taxon>Cucujiformia</taxon>
        <taxon>Coccinelloidea</taxon>
        <taxon>Coccinellidae</taxon>
        <taxon>Scymninae</taxon>
        <taxon>Scymnini</taxon>
        <taxon>Cryptolaemus</taxon>
    </lineage>
</organism>
<proteinExistence type="predicted"/>
<protein>
    <submittedName>
        <fullName evidence="2">Uncharacterized protein</fullName>
    </submittedName>
</protein>
<name>A0ABD2MJQ0_9CUCU</name>
<accession>A0ABD2MJQ0</accession>
<feature type="region of interest" description="Disordered" evidence="1">
    <location>
        <begin position="26"/>
        <end position="45"/>
    </location>
</feature>
<comment type="caution">
    <text evidence="2">The sequence shown here is derived from an EMBL/GenBank/DDBJ whole genome shotgun (WGS) entry which is preliminary data.</text>
</comment>
<dbReference type="AlphaFoldDB" id="A0ABD2MJQ0"/>
<dbReference type="EMBL" id="JABFTP020000001">
    <property type="protein sequence ID" value="KAL3266634.1"/>
    <property type="molecule type" value="Genomic_DNA"/>
</dbReference>
<reference evidence="2 3" key="1">
    <citation type="journal article" date="2021" name="BMC Biol.">
        <title>Horizontally acquired antibacterial genes associated with adaptive radiation of ladybird beetles.</title>
        <authorList>
            <person name="Li H.S."/>
            <person name="Tang X.F."/>
            <person name="Huang Y.H."/>
            <person name="Xu Z.Y."/>
            <person name="Chen M.L."/>
            <person name="Du X.Y."/>
            <person name="Qiu B.Y."/>
            <person name="Chen P.T."/>
            <person name="Zhang W."/>
            <person name="Slipinski A."/>
            <person name="Escalona H.E."/>
            <person name="Waterhouse R.M."/>
            <person name="Zwick A."/>
            <person name="Pang H."/>
        </authorList>
    </citation>
    <scope>NUCLEOTIDE SEQUENCE [LARGE SCALE GENOMIC DNA]</scope>
    <source>
        <strain evidence="2">SYSU2018</strain>
    </source>
</reference>
<evidence type="ECO:0000313" key="2">
    <source>
        <dbReference type="EMBL" id="KAL3266634.1"/>
    </source>
</evidence>